<evidence type="ECO:0000259" key="1">
    <source>
        <dbReference type="Pfam" id="PF01609"/>
    </source>
</evidence>
<gene>
    <name evidence="3" type="ORF">ACFOUY_09000</name>
</gene>
<feature type="domain" description="Transposase IS4-like" evidence="1">
    <location>
        <begin position="106"/>
        <end position="337"/>
    </location>
</feature>
<name>A0ABV8NM17_9SPHI</name>
<dbReference type="InterPro" id="IPR051698">
    <property type="entry name" value="Transposase_11-like"/>
</dbReference>
<organism evidence="3 4">
    <name type="scientific">Pedobacter jamesrossensis</name>
    <dbReference type="NCBI Taxonomy" id="1908238"/>
    <lineage>
        <taxon>Bacteria</taxon>
        <taxon>Pseudomonadati</taxon>
        <taxon>Bacteroidota</taxon>
        <taxon>Sphingobacteriia</taxon>
        <taxon>Sphingobacteriales</taxon>
        <taxon>Sphingobacteriaceae</taxon>
        <taxon>Pedobacter</taxon>
    </lineage>
</organism>
<dbReference type="InterPro" id="IPR047647">
    <property type="entry name" value="ISAs1_transpos"/>
</dbReference>
<keyword evidence="4" id="KW-1185">Reference proteome</keyword>
<proteinExistence type="predicted"/>
<evidence type="ECO:0000313" key="3">
    <source>
        <dbReference type="EMBL" id="MFC4196833.1"/>
    </source>
</evidence>
<dbReference type="InterPro" id="IPR002559">
    <property type="entry name" value="Transposase_11"/>
</dbReference>
<dbReference type="Pfam" id="PF01609">
    <property type="entry name" value="DDE_Tnp_1"/>
    <property type="match status" value="1"/>
</dbReference>
<evidence type="ECO:0000259" key="2">
    <source>
        <dbReference type="Pfam" id="PF13808"/>
    </source>
</evidence>
<dbReference type="Proteomes" id="UP001595792">
    <property type="component" value="Unassembled WGS sequence"/>
</dbReference>
<dbReference type="Pfam" id="PF13808">
    <property type="entry name" value="DDE_Tnp_1_assoc"/>
    <property type="match status" value="1"/>
</dbReference>
<dbReference type="NCBIfam" id="NF033564">
    <property type="entry name" value="transpos_ISAs1"/>
    <property type="match status" value="1"/>
</dbReference>
<dbReference type="PANTHER" id="PTHR30298">
    <property type="entry name" value="H REPEAT-ASSOCIATED PREDICTED TRANSPOSASE"/>
    <property type="match status" value="1"/>
</dbReference>
<dbReference type="PANTHER" id="PTHR30298:SF0">
    <property type="entry name" value="PROTEIN YBFL-RELATED"/>
    <property type="match status" value="1"/>
</dbReference>
<dbReference type="InterPro" id="IPR032806">
    <property type="entry name" value="YbfD_N"/>
</dbReference>
<dbReference type="RefSeq" id="WP_378960173.1">
    <property type="nucleotide sequence ID" value="NZ_JBHRXC010000001.1"/>
</dbReference>
<reference evidence="4" key="1">
    <citation type="journal article" date="2019" name="Int. J. Syst. Evol. Microbiol.">
        <title>The Global Catalogue of Microorganisms (GCM) 10K type strain sequencing project: providing services to taxonomists for standard genome sequencing and annotation.</title>
        <authorList>
            <consortium name="The Broad Institute Genomics Platform"/>
            <consortium name="The Broad Institute Genome Sequencing Center for Infectious Disease"/>
            <person name="Wu L."/>
            <person name="Ma J."/>
        </authorList>
    </citation>
    <scope>NUCLEOTIDE SEQUENCE [LARGE SCALE GENOMIC DNA]</scope>
    <source>
        <strain evidence="4">CCM 8689</strain>
    </source>
</reference>
<sequence>MKQPQTSLHEYFERFPDHRINRNKKHLLTDIIILSILGVLCGAESWDSIEAFGKTKFDFLRRFLKLPNGIPSHDTINRVFSGLRPELFEKMFVEWVAGLKSESINREVISIDGKSIRGSRDSFHQQSPIHMVSAWASNNELVLGQLKVTEKSNEITAIPLLLDLLDIEGSIITIDAMGTQVEIAKKIIDNKADYILSLKSNQSELLDQVKERFKKQHVQTTDLVNEKGHGRIESRRCEVITDLTFIDNHIFWKGIKSVVQITSTRILAEKETTETRYYISSFIEDAVHFNKYIRMHWGIENKLHWSLDMVFNEDRQRKRTKNAATNFSFIRKIGLNLLKKDPSKGSLVTKRLKAGWDNQYLLQVFNQI</sequence>
<accession>A0ABV8NM17</accession>
<comment type="caution">
    <text evidence="3">The sequence shown here is derived from an EMBL/GenBank/DDBJ whole genome shotgun (WGS) entry which is preliminary data.</text>
</comment>
<protein>
    <submittedName>
        <fullName evidence="3">ISAs1 family transposase</fullName>
    </submittedName>
</protein>
<dbReference type="EMBL" id="JBHSBY010000060">
    <property type="protein sequence ID" value="MFC4196833.1"/>
    <property type="molecule type" value="Genomic_DNA"/>
</dbReference>
<evidence type="ECO:0000313" key="4">
    <source>
        <dbReference type="Proteomes" id="UP001595792"/>
    </source>
</evidence>
<feature type="domain" description="H repeat-associated protein N-terminal" evidence="2">
    <location>
        <begin position="10"/>
        <end position="96"/>
    </location>
</feature>